<evidence type="ECO:0000256" key="8">
    <source>
        <dbReference type="ARBA" id="ARBA00023146"/>
    </source>
</evidence>
<dbReference type="SUPFAM" id="SSF52954">
    <property type="entry name" value="Class II aaRS ABD-related"/>
    <property type="match status" value="1"/>
</dbReference>
<dbReference type="InterPro" id="IPR050062">
    <property type="entry name" value="Pro-tRNA_synthetase"/>
</dbReference>
<dbReference type="CDD" id="cd00861">
    <property type="entry name" value="ProRS_anticodon_short"/>
    <property type="match status" value="1"/>
</dbReference>
<feature type="domain" description="Aminoacyl-transfer RNA synthetases class-II family profile" evidence="11">
    <location>
        <begin position="47"/>
        <end position="322"/>
    </location>
</feature>
<evidence type="ECO:0000256" key="1">
    <source>
        <dbReference type="ARBA" id="ARBA00012831"/>
    </source>
</evidence>
<dbReference type="InterPro" id="IPR004154">
    <property type="entry name" value="Anticodon-bd"/>
</dbReference>
<dbReference type="EMBL" id="QKMR01000001">
    <property type="protein sequence ID" value="PYG90209.1"/>
    <property type="molecule type" value="Genomic_DNA"/>
</dbReference>
<evidence type="ECO:0000256" key="3">
    <source>
        <dbReference type="ARBA" id="ARBA00022490"/>
    </source>
</evidence>
<dbReference type="Gene3D" id="3.40.50.800">
    <property type="entry name" value="Anticodon-binding domain"/>
    <property type="match status" value="1"/>
</dbReference>
<dbReference type="SUPFAM" id="SSF55681">
    <property type="entry name" value="Class II aaRS and biotin synthetases"/>
    <property type="match status" value="1"/>
</dbReference>
<protein>
    <recommendedName>
        <fullName evidence="2">Proline--tRNA ligase</fullName>
        <ecNumber evidence="1">6.1.1.15</ecNumber>
    </recommendedName>
    <alternativeName>
        <fullName evidence="9">Prolyl-tRNA synthetase</fullName>
    </alternativeName>
</protein>
<dbReference type="InterPro" id="IPR002316">
    <property type="entry name" value="Pro-tRNA-ligase_IIa"/>
</dbReference>
<dbReference type="PANTHER" id="PTHR42753:SF2">
    <property type="entry name" value="PROLINE--TRNA LIGASE"/>
    <property type="match status" value="1"/>
</dbReference>
<dbReference type="PROSITE" id="PS50862">
    <property type="entry name" value="AA_TRNA_LIGASE_II"/>
    <property type="match status" value="1"/>
</dbReference>
<dbReference type="InterPro" id="IPR044140">
    <property type="entry name" value="ProRS_anticodon_short"/>
</dbReference>
<proteinExistence type="predicted"/>
<dbReference type="AlphaFoldDB" id="A0A318XRD3"/>
<organism evidence="12 13">
    <name type="scientific">Ruminiclostridium sufflavum DSM 19573</name>
    <dbReference type="NCBI Taxonomy" id="1121337"/>
    <lineage>
        <taxon>Bacteria</taxon>
        <taxon>Bacillati</taxon>
        <taxon>Bacillota</taxon>
        <taxon>Clostridia</taxon>
        <taxon>Eubacteriales</taxon>
        <taxon>Oscillospiraceae</taxon>
        <taxon>Ruminiclostridium</taxon>
    </lineage>
</organism>
<accession>A0A318XRD3</accession>
<name>A0A318XRD3_9FIRM</name>
<keyword evidence="4" id="KW-0436">Ligase</keyword>
<keyword evidence="8 12" id="KW-0030">Aminoacyl-tRNA synthetase</keyword>
<dbReference type="PRINTS" id="PR01046">
    <property type="entry name" value="TRNASYNTHPRO"/>
</dbReference>
<evidence type="ECO:0000256" key="6">
    <source>
        <dbReference type="ARBA" id="ARBA00022840"/>
    </source>
</evidence>
<keyword evidence="13" id="KW-1185">Reference proteome</keyword>
<dbReference type="GO" id="GO:0006433">
    <property type="term" value="P:prolyl-tRNA aminoacylation"/>
    <property type="evidence" value="ECO:0007669"/>
    <property type="project" value="InterPro"/>
</dbReference>
<keyword evidence="6" id="KW-0067">ATP-binding</keyword>
<evidence type="ECO:0000313" key="13">
    <source>
        <dbReference type="Proteomes" id="UP000248132"/>
    </source>
</evidence>
<dbReference type="Proteomes" id="UP000248132">
    <property type="component" value="Unassembled WGS sequence"/>
</dbReference>
<comment type="caution">
    <text evidence="12">The sequence shown here is derived from an EMBL/GenBank/DDBJ whole genome shotgun (WGS) entry which is preliminary data.</text>
</comment>
<dbReference type="Pfam" id="PF03129">
    <property type="entry name" value="HGTP_anticodon"/>
    <property type="match status" value="1"/>
</dbReference>
<dbReference type="InterPro" id="IPR002314">
    <property type="entry name" value="aa-tRNA-synt_IIb"/>
</dbReference>
<dbReference type="GO" id="GO:0004827">
    <property type="term" value="F:proline-tRNA ligase activity"/>
    <property type="evidence" value="ECO:0007669"/>
    <property type="project" value="UniProtKB-EC"/>
</dbReference>
<evidence type="ECO:0000256" key="5">
    <source>
        <dbReference type="ARBA" id="ARBA00022741"/>
    </source>
</evidence>
<comment type="catalytic activity">
    <reaction evidence="10">
        <text>tRNA(Pro) + L-proline + ATP = L-prolyl-tRNA(Pro) + AMP + diphosphate</text>
        <dbReference type="Rhea" id="RHEA:14305"/>
        <dbReference type="Rhea" id="RHEA-COMP:9700"/>
        <dbReference type="Rhea" id="RHEA-COMP:9702"/>
        <dbReference type="ChEBI" id="CHEBI:30616"/>
        <dbReference type="ChEBI" id="CHEBI:33019"/>
        <dbReference type="ChEBI" id="CHEBI:60039"/>
        <dbReference type="ChEBI" id="CHEBI:78442"/>
        <dbReference type="ChEBI" id="CHEBI:78532"/>
        <dbReference type="ChEBI" id="CHEBI:456215"/>
        <dbReference type="EC" id="6.1.1.15"/>
    </reaction>
</comment>
<dbReference type="GO" id="GO:0140096">
    <property type="term" value="F:catalytic activity, acting on a protein"/>
    <property type="evidence" value="ECO:0007669"/>
    <property type="project" value="UniProtKB-ARBA"/>
</dbReference>
<dbReference type="GO" id="GO:0005829">
    <property type="term" value="C:cytosol"/>
    <property type="evidence" value="ECO:0007669"/>
    <property type="project" value="TreeGrafter"/>
</dbReference>
<dbReference type="InterPro" id="IPR036621">
    <property type="entry name" value="Anticodon-bd_dom_sf"/>
</dbReference>
<evidence type="ECO:0000256" key="7">
    <source>
        <dbReference type="ARBA" id="ARBA00022917"/>
    </source>
</evidence>
<evidence type="ECO:0000256" key="2">
    <source>
        <dbReference type="ARBA" id="ARBA00019110"/>
    </source>
</evidence>
<dbReference type="OrthoDB" id="9809052at2"/>
<keyword evidence="3" id="KW-0963">Cytoplasm</keyword>
<evidence type="ECO:0000256" key="4">
    <source>
        <dbReference type="ARBA" id="ARBA00022598"/>
    </source>
</evidence>
<dbReference type="InterPro" id="IPR045864">
    <property type="entry name" value="aa-tRNA-synth_II/BPL/LPL"/>
</dbReference>
<dbReference type="InterPro" id="IPR006195">
    <property type="entry name" value="aa-tRNA-synth_II"/>
</dbReference>
<dbReference type="GO" id="GO:0005524">
    <property type="term" value="F:ATP binding"/>
    <property type="evidence" value="ECO:0007669"/>
    <property type="project" value="UniProtKB-KW"/>
</dbReference>
<evidence type="ECO:0000256" key="9">
    <source>
        <dbReference type="ARBA" id="ARBA00029731"/>
    </source>
</evidence>
<sequence>MKVSRLGLKTMKSRGTDESLAQEILFQSAQLKRHAAGIYGLGNMLVRTRNNIMNIIRSKLEKYECVEVSLPVLQPKQLWEESGRWEGYASSKQMFYFDGRNGTYCLAPTAEEIIMDLMKYNLISYKDLPVNIYQIGLKFRDEIRVRGGLLRSKEFTMKDGYSFHESHEDMVEEYERMKACYKEIFSALNLDAIPVKAVSAEMGGKVSEEFMHISDIGEDKILYDLQKGVAFNTEILDNPELLEALKAENPDLDIDALEKRSSIELGHIFQLGQFYSKSMGGYFTSREGKKEAYYMGCYGIGINRTLGAICEKYCDNDGLIWPEFIAPYKCLIINGNQSNEAAEGIYKLLMENQIDVLWDDRDMSFGAKIKDGKLLGIPYMIIIGKSYAESGNIEIELRKNGEKCFVKAEELVSYFKSK</sequence>
<reference evidence="12 13" key="1">
    <citation type="submission" date="2018-06" db="EMBL/GenBank/DDBJ databases">
        <title>Genomic Encyclopedia of Type Strains, Phase I: the one thousand microbial genomes (KMG-I) project.</title>
        <authorList>
            <person name="Kyrpides N."/>
        </authorList>
    </citation>
    <scope>NUCLEOTIDE SEQUENCE [LARGE SCALE GENOMIC DNA]</scope>
    <source>
        <strain evidence="12 13">DSM 19573</strain>
    </source>
</reference>
<keyword evidence="5" id="KW-0547">Nucleotide-binding</keyword>
<dbReference type="GO" id="GO:0016740">
    <property type="term" value="F:transferase activity"/>
    <property type="evidence" value="ECO:0007669"/>
    <property type="project" value="UniProtKB-ARBA"/>
</dbReference>
<dbReference type="RefSeq" id="WP_133250165.1">
    <property type="nucleotide sequence ID" value="NZ_QKMR01000001.1"/>
</dbReference>
<dbReference type="EC" id="6.1.1.15" evidence="1"/>
<gene>
    <name evidence="12" type="ORF">LY28_00089</name>
</gene>
<dbReference type="Gene3D" id="3.30.930.10">
    <property type="entry name" value="Bira Bifunctional Protein, Domain 2"/>
    <property type="match status" value="1"/>
</dbReference>
<evidence type="ECO:0000256" key="10">
    <source>
        <dbReference type="ARBA" id="ARBA00047671"/>
    </source>
</evidence>
<evidence type="ECO:0000313" key="12">
    <source>
        <dbReference type="EMBL" id="PYG90209.1"/>
    </source>
</evidence>
<evidence type="ECO:0000259" key="11">
    <source>
        <dbReference type="PROSITE" id="PS50862"/>
    </source>
</evidence>
<dbReference type="PANTHER" id="PTHR42753">
    <property type="entry name" value="MITOCHONDRIAL RIBOSOME PROTEIN L39/PROLYL-TRNA LIGASE FAMILY MEMBER"/>
    <property type="match status" value="1"/>
</dbReference>
<keyword evidence="7" id="KW-0648">Protein biosynthesis</keyword>
<dbReference type="Pfam" id="PF00587">
    <property type="entry name" value="tRNA-synt_2b"/>
    <property type="match status" value="1"/>
</dbReference>